<feature type="transmembrane region" description="Helical" evidence="1">
    <location>
        <begin position="108"/>
        <end position="128"/>
    </location>
</feature>
<dbReference type="Pfam" id="PF14087">
    <property type="entry name" value="DUF4267"/>
    <property type="match status" value="1"/>
</dbReference>
<dbReference type="Proteomes" id="UP000585363">
    <property type="component" value="Unassembled WGS sequence"/>
</dbReference>
<reference evidence="2 3" key="2">
    <citation type="submission" date="2020-06" db="EMBL/GenBank/DDBJ databases">
        <title>Polyphasic characterization of a Rahnella strain isolated from tree sap.</title>
        <authorList>
            <person name="Kim I.S."/>
        </authorList>
    </citation>
    <scope>NUCLEOTIDE SEQUENCE [LARGE SCALE GENOMIC DNA]</scope>
    <source>
        <strain evidence="2 3">SAP-1</strain>
    </source>
</reference>
<feature type="transmembrane region" description="Helical" evidence="1">
    <location>
        <begin position="12"/>
        <end position="33"/>
    </location>
</feature>
<keyword evidence="1" id="KW-1133">Transmembrane helix</keyword>
<keyword evidence="1" id="KW-0812">Transmembrane</keyword>
<evidence type="ECO:0000313" key="3">
    <source>
        <dbReference type="Proteomes" id="UP000585363"/>
    </source>
</evidence>
<dbReference type="AlphaFoldDB" id="A0A848MF51"/>
<accession>A0A848MF51</accession>
<feature type="transmembrane region" description="Helical" evidence="1">
    <location>
        <begin position="53"/>
        <end position="75"/>
    </location>
</feature>
<protein>
    <submittedName>
        <fullName evidence="2">DUF4267 domain-containing protein</fullName>
    </submittedName>
</protein>
<dbReference type="InterPro" id="IPR025363">
    <property type="entry name" value="DUF4267"/>
</dbReference>
<gene>
    <name evidence="2" type="ORF">GW590_02115</name>
</gene>
<name>A0A848MF51_9GAMM</name>
<keyword evidence="3" id="KW-1185">Reference proteome</keyword>
<keyword evidence="1" id="KW-0472">Membrane</keyword>
<sequence length="137" mass="14221">MRNTNQLPWISPYTILSLLIGLTIIFLGANFILHPHAGAAGYGLSVTSTDADAFLLAKGVRDIASGVVTLCLVAFASKRAVALFLLSMTIVPIGDAIIVATTGGAPAYAVPMHVITALVMLVLSLLMLRSSPFTPAG</sequence>
<proteinExistence type="predicted"/>
<reference evidence="2 3" key="1">
    <citation type="submission" date="2020-01" db="EMBL/GenBank/DDBJ databases">
        <authorList>
            <person name="Lee S.D."/>
        </authorList>
    </citation>
    <scope>NUCLEOTIDE SEQUENCE [LARGE SCALE GENOMIC DNA]</scope>
    <source>
        <strain evidence="2 3">SAP-1</strain>
    </source>
</reference>
<dbReference type="EMBL" id="JAADJU010000001">
    <property type="protein sequence ID" value="NMP25672.1"/>
    <property type="molecule type" value="Genomic_DNA"/>
</dbReference>
<organism evidence="2 3">
    <name type="scientific">Rouxiella aceris</name>
    <dbReference type="NCBI Taxonomy" id="2703884"/>
    <lineage>
        <taxon>Bacteria</taxon>
        <taxon>Pseudomonadati</taxon>
        <taxon>Pseudomonadota</taxon>
        <taxon>Gammaproteobacteria</taxon>
        <taxon>Enterobacterales</taxon>
        <taxon>Yersiniaceae</taxon>
        <taxon>Rouxiella</taxon>
    </lineage>
</organism>
<evidence type="ECO:0000313" key="2">
    <source>
        <dbReference type="EMBL" id="NMP25672.1"/>
    </source>
</evidence>
<dbReference type="RefSeq" id="WP_169401354.1">
    <property type="nucleotide sequence ID" value="NZ_JAADJU010000001.1"/>
</dbReference>
<feature type="transmembrane region" description="Helical" evidence="1">
    <location>
        <begin position="82"/>
        <end position="102"/>
    </location>
</feature>
<comment type="caution">
    <text evidence="2">The sequence shown here is derived from an EMBL/GenBank/DDBJ whole genome shotgun (WGS) entry which is preliminary data.</text>
</comment>
<evidence type="ECO:0000256" key="1">
    <source>
        <dbReference type="SAM" id="Phobius"/>
    </source>
</evidence>